<sequence length="275" mass="30874">MPIVSGMFIFLTTALLIAGGIGYYLWSKKQARAALLATHLTSHQGDIIEQQVPIIRRLPASLRSHLDGKVNLFLDQVSFYGCDGLEVTEEMELSIAAQACLLVINSDLWYDNLTTILIYPNAFKSKQQRRSGYVVSEKEIVRTGESWDRGPVILSWAHSRQGALDDRDGQNVVLHEFAHQIDDLSGGTNGVPILSEGQSFAEWEKVFLTAYDAHVHAVESGRRTVIDPYGATGHEEFFAVSVEVFFERPRALKHEVPEVYEQLSKLFRLNPVDWA</sequence>
<dbReference type="SUPFAM" id="SSF55486">
    <property type="entry name" value="Metalloproteases ('zincins'), catalytic domain"/>
    <property type="match status" value="1"/>
</dbReference>
<dbReference type="EMBL" id="RCCT01000001">
    <property type="protein sequence ID" value="RLK10172.1"/>
    <property type="molecule type" value="Genomic_DNA"/>
</dbReference>
<protein>
    <recommendedName>
        <fullName evidence="4">Mlc titration factor A</fullName>
    </recommendedName>
</protein>
<dbReference type="GO" id="GO:0008237">
    <property type="term" value="F:metallopeptidase activity"/>
    <property type="evidence" value="ECO:0007669"/>
    <property type="project" value="InterPro"/>
</dbReference>
<proteinExistence type="predicted"/>
<dbReference type="GO" id="GO:0004177">
    <property type="term" value="F:aminopeptidase activity"/>
    <property type="evidence" value="ECO:0007669"/>
    <property type="project" value="TreeGrafter"/>
</dbReference>
<evidence type="ECO:0000313" key="2">
    <source>
        <dbReference type="EMBL" id="RLK10172.1"/>
    </source>
</evidence>
<reference evidence="2 3" key="1">
    <citation type="submission" date="2018-10" db="EMBL/GenBank/DDBJ databases">
        <title>Genomic Encyclopedia of Archaeal and Bacterial Type Strains, Phase II (KMG-II): from individual species to whole genera.</title>
        <authorList>
            <person name="Goeker M."/>
        </authorList>
    </citation>
    <scope>NUCLEOTIDE SEQUENCE [LARGE SCALE GENOMIC DNA]</scope>
    <source>
        <strain evidence="2 3">DSM 29317</strain>
    </source>
</reference>
<gene>
    <name evidence="2" type="ORF">CLV75_0138</name>
</gene>
<keyword evidence="3" id="KW-1185">Reference proteome</keyword>
<name>A0A497ZQW8_9RHOB</name>
<dbReference type="InterPro" id="IPR042252">
    <property type="entry name" value="MtfA_N"/>
</dbReference>
<dbReference type="CDD" id="cd20169">
    <property type="entry name" value="Peptidase_M90_mtfA"/>
    <property type="match status" value="1"/>
</dbReference>
<dbReference type="RefSeq" id="WP_238528765.1">
    <property type="nucleotide sequence ID" value="NZ_AEYW01000006.1"/>
</dbReference>
<accession>A0A497ZQW8</accession>
<dbReference type="Gene3D" id="1.10.472.150">
    <property type="entry name" value="Glucose-regulated metallo-peptidase M90, N-terminal domain"/>
    <property type="match status" value="1"/>
</dbReference>
<dbReference type="InterPro" id="IPR024079">
    <property type="entry name" value="MetalloPept_cat_dom_sf"/>
</dbReference>
<keyword evidence="1" id="KW-1133">Transmembrane helix</keyword>
<dbReference type="Gene3D" id="3.40.390.10">
    <property type="entry name" value="Collagenase (Catalytic Domain)"/>
    <property type="match status" value="1"/>
</dbReference>
<dbReference type="STRING" id="981384.GCA_000192475_02810"/>
<feature type="transmembrane region" description="Helical" evidence="1">
    <location>
        <begin position="6"/>
        <end position="26"/>
    </location>
</feature>
<evidence type="ECO:0000256" key="1">
    <source>
        <dbReference type="SAM" id="Phobius"/>
    </source>
</evidence>
<dbReference type="PANTHER" id="PTHR30164">
    <property type="entry name" value="MTFA PEPTIDASE"/>
    <property type="match status" value="1"/>
</dbReference>
<organism evidence="2 3">
    <name type="scientific">Ruegeria conchae</name>
    <dbReference type="NCBI Taxonomy" id="981384"/>
    <lineage>
        <taxon>Bacteria</taxon>
        <taxon>Pseudomonadati</taxon>
        <taxon>Pseudomonadota</taxon>
        <taxon>Alphaproteobacteria</taxon>
        <taxon>Rhodobacterales</taxon>
        <taxon>Roseobacteraceae</taxon>
        <taxon>Ruegeria</taxon>
    </lineage>
</organism>
<dbReference type="GO" id="GO:0005829">
    <property type="term" value="C:cytosol"/>
    <property type="evidence" value="ECO:0007669"/>
    <property type="project" value="TreeGrafter"/>
</dbReference>
<comment type="caution">
    <text evidence="2">The sequence shown here is derived from an EMBL/GenBank/DDBJ whole genome shotgun (WGS) entry which is preliminary data.</text>
</comment>
<evidence type="ECO:0008006" key="4">
    <source>
        <dbReference type="Google" id="ProtNLM"/>
    </source>
</evidence>
<keyword evidence="1" id="KW-0472">Membrane</keyword>
<dbReference type="InterPro" id="IPR010384">
    <property type="entry name" value="MtfA_fam"/>
</dbReference>
<dbReference type="Proteomes" id="UP000271700">
    <property type="component" value="Unassembled WGS sequence"/>
</dbReference>
<evidence type="ECO:0000313" key="3">
    <source>
        <dbReference type="Proteomes" id="UP000271700"/>
    </source>
</evidence>
<keyword evidence="1" id="KW-0812">Transmembrane</keyword>
<dbReference type="Pfam" id="PF06167">
    <property type="entry name" value="Peptidase_M90"/>
    <property type="match status" value="1"/>
</dbReference>
<dbReference type="PANTHER" id="PTHR30164:SF2">
    <property type="entry name" value="PROTEIN MTFA"/>
    <property type="match status" value="1"/>
</dbReference>
<dbReference type="AlphaFoldDB" id="A0A497ZQW8"/>